<keyword evidence="5" id="KW-0547">Nucleotide-binding</keyword>
<dbReference type="InterPro" id="IPR003879">
    <property type="entry name" value="Butyrophylin_SPRY"/>
</dbReference>
<dbReference type="PROSITE" id="PS50188">
    <property type="entry name" value="B302_SPRY"/>
    <property type="match status" value="1"/>
</dbReference>
<evidence type="ECO:0000256" key="5">
    <source>
        <dbReference type="ARBA" id="ARBA00022741"/>
    </source>
</evidence>
<dbReference type="Ensembl" id="ENSSTUT00000116209.1">
    <property type="protein sequence ID" value="ENSSTUP00000108506.1"/>
    <property type="gene ID" value="ENSSTUG00000048220.1"/>
</dbReference>
<dbReference type="InParanoid" id="A0A674EKD6"/>
<reference evidence="10" key="2">
    <citation type="submission" date="2025-09" db="UniProtKB">
        <authorList>
            <consortium name="Ensembl"/>
        </authorList>
    </citation>
    <scope>IDENTIFICATION</scope>
</reference>
<dbReference type="PROSITE" id="PS50837">
    <property type="entry name" value="NACHT"/>
    <property type="match status" value="1"/>
</dbReference>
<dbReference type="Pfam" id="PF00622">
    <property type="entry name" value="SPRY"/>
    <property type="match status" value="1"/>
</dbReference>
<dbReference type="Gene3D" id="3.80.10.10">
    <property type="entry name" value="Ribonuclease Inhibitor"/>
    <property type="match status" value="1"/>
</dbReference>
<dbReference type="InterPro" id="IPR051261">
    <property type="entry name" value="NLR"/>
</dbReference>
<feature type="compositionally biased region" description="Basic and acidic residues" evidence="7">
    <location>
        <begin position="1"/>
        <end position="24"/>
    </location>
</feature>
<dbReference type="Gene3D" id="2.60.120.920">
    <property type="match status" value="1"/>
</dbReference>
<gene>
    <name evidence="10" type="primary">LOC115194209</name>
</gene>
<keyword evidence="2" id="KW-0963">Cytoplasm</keyword>
<dbReference type="GeneTree" id="ENSGT01150000286904"/>
<feature type="compositionally biased region" description="Polar residues" evidence="7">
    <location>
        <begin position="57"/>
        <end position="73"/>
    </location>
</feature>
<dbReference type="InterPro" id="IPR041075">
    <property type="entry name" value="NOD1/2_WH"/>
</dbReference>
<dbReference type="Proteomes" id="UP000472277">
    <property type="component" value="Chromosome 5"/>
</dbReference>
<dbReference type="InterPro" id="IPR027417">
    <property type="entry name" value="P-loop_NTPase"/>
</dbReference>
<dbReference type="InterPro" id="IPR001870">
    <property type="entry name" value="B30.2/SPRY"/>
</dbReference>
<dbReference type="OMA" id="TIMFRKE"/>
<dbReference type="SMART" id="SM00368">
    <property type="entry name" value="LRR_RI"/>
    <property type="match status" value="3"/>
</dbReference>
<feature type="region of interest" description="Disordered" evidence="7">
    <location>
        <begin position="1"/>
        <end position="33"/>
    </location>
</feature>
<dbReference type="Pfam" id="PF05729">
    <property type="entry name" value="NACHT"/>
    <property type="match status" value="1"/>
</dbReference>
<feature type="domain" description="NACHT" evidence="9">
    <location>
        <begin position="244"/>
        <end position="377"/>
    </location>
</feature>
<name>A0A674EKD6_SALTR</name>
<comment type="subcellular location">
    <subcellularLocation>
        <location evidence="1">Cytoplasm</location>
    </subcellularLocation>
</comment>
<dbReference type="CDD" id="cd16040">
    <property type="entry name" value="SPRY_PRY_SNTX"/>
    <property type="match status" value="1"/>
</dbReference>
<dbReference type="FunFam" id="3.40.50.300:FF:001524">
    <property type="entry name" value="Si:dkey-126g1.7"/>
    <property type="match status" value="1"/>
</dbReference>
<dbReference type="AlphaFoldDB" id="A0A674EKD6"/>
<dbReference type="Pfam" id="PF14484">
    <property type="entry name" value="FISNA"/>
    <property type="match status" value="1"/>
</dbReference>
<dbReference type="InterPro" id="IPR043136">
    <property type="entry name" value="B30.2/SPRY_sf"/>
</dbReference>
<feature type="region of interest" description="Disordered" evidence="7">
    <location>
        <begin position="50"/>
        <end position="73"/>
    </location>
</feature>
<dbReference type="SMART" id="SM00449">
    <property type="entry name" value="SPRY"/>
    <property type="match status" value="1"/>
</dbReference>
<evidence type="ECO:0000259" key="8">
    <source>
        <dbReference type="PROSITE" id="PS50188"/>
    </source>
</evidence>
<evidence type="ECO:0000256" key="3">
    <source>
        <dbReference type="ARBA" id="ARBA00022614"/>
    </source>
</evidence>
<dbReference type="GO" id="GO:0005737">
    <property type="term" value="C:cytoplasm"/>
    <property type="evidence" value="ECO:0007669"/>
    <property type="project" value="UniProtKB-SubCell"/>
</dbReference>
<dbReference type="InterPro" id="IPR029495">
    <property type="entry name" value="NACHT-assoc"/>
</dbReference>
<evidence type="ECO:0000256" key="6">
    <source>
        <dbReference type="ARBA" id="ARBA00022840"/>
    </source>
</evidence>
<dbReference type="InterPro" id="IPR032675">
    <property type="entry name" value="LRR_dom_sf"/>
</dbReference>
<organism evidence="10 11">
    <name type="scientific">Salmo trutta</name>
    <name type="common">Brown trout</name>
    <dbReference type="NCBI Taxonomy" id="8032"/>
    <lineage>
        <taxon>Eukaryota</taxon>
        <taxon>Metazoa</taxon>
        <taxon>Chordata</taxon>
        <taxon>Craniata</taxon>
        <taxon>Vertebrata</taxon>
        <taxon>Euteleostomi</taxon>
        <taxon>Actinopterygii</taxon>
        <taxon>Neopterygii</taxon>
        <taxon>Teleostei</taxon>
        <taxon>Protacanthopterygii</taxon>
        <taxon>Salmoniformes</taxon>
        <taxon>Salmonidae</taxon>
        <taxon>Salmoninae</taxon>
        <taxon>Salmo</taxon>
    </lineage>
</organism>
<dbReference type="RefSeq" id="XP_029609547.1">
    <property type="nucleotide sequence ID" value="XM_029753687.1"/>
</dbReference>
<evidence type="ECO:0000256" key="7">
    <source>
        <dbReference type="SAM" id="MobiDB-lite"/>
    </source>
</evidence>
<dbReference type="OrthoDB" id="120976at2759"/>
<dbReference type="GeneID" id="115194209"/>
<dbReference type="KEGG" id="stru:115194209"/>
<dbReference type="InterPro" id="IPR041267">
    <property type="entry name" value="NLRP_HD2"/>
</dbReference>
<dbReference type="InterPro" id="IPR001611">
    <property type="entry name" value="Leu-rich_rpt"/>
</dbReference>
<evidence type="ECO:0000256" key="1">
    <source>
        <dbReference type="ARBA" id="ARBA00004496"/>
    </source>
</evidence>
<evidence type="ECO:0000256" key="2">
    <source>
        <dbReference type="ARBA" id="ARBA00022490"/>
    </source>
</evidence>
<dbReference type="SMART" id="SM00589">
    <property type="entry name" value="PRY"/>
    <property type="match status" value="1"/>
</dbReference>
<accession>A0A674EKD6</accession>
<dbReference type="Pfam" id="PF17779">
    <property type="entry name" value="WHD_NOD2"/>
    <property type="match status" value="1"/>
</dbReference>
<feature type="domain" description="B30.2/SPRY" evidence="8">
    <location>
        <begin position="864"/>
        <end position="1057"/>
    </location>
</feature>
<sequence>MKKMECQAEEGKDELNRVQQKRPELPAPSIVSFKSDQSIDRTIMFRKEAISSDQEDQQNISESENDSEQSAQNNDMDLSSIFKLLEDNVNTFMKTELNRFNKLLSLEKYEEVVGTDSEKQDSSAREGALKITLHMLRKMNQEELASSLEKIFLGELAVCQRKQKANLKKRSQYVFEGIAKQGNPTLLSNIYTELYITEGRSGEVNNEHEVRQIEIASRRRATQDIPIKCNDIFKLLPGQDKPIRTVLTKGIAGIGKTISVQKFILDWAEGKANQDIQLIIPLPFRELNLMEEKYSLMELLQYFLLETKTSGISNYDKYKVMFIFDGLDECRLPLDFQNNKNCCDVTESTSVDVLLTNLIMGNMLPSAQLWITSRPAAANRIPPTCVEQVTEVRGFDDPQKEEYFKKKFCDENLAGKIITHLKKSRSLHIMCHIPIFCWISGTVLDNILSEAKKREMPKTQTEMYTHFLTFLTKQMDLKYHGEHEMNQQRNEKTILSLGKLAFQQLEKGNLIFYEEDLRECGIDVKEALEYSGVCTQIFREEFGLYQKKVYCFVHLSIQEFLAALYVFLIFSNNSDNLMVEEPPSSKKPLLTHMPTSILHKSTVDKALQSKNGHLDLFLRFLLGLSQESNQILLQGLLTQTNIRPQSNKETAKYIKEKIRENLSPERCINLFHCLIELNDHSLVEEIQSSLSSGSLASERLSPAQWSALVFVLLTSEEELDVFDLKKYSRSEEGLRRLLPVVKASRKAMLNGCNLTEKCCEALASALSSNSSQLRELDLSDNDLQDSGVKLLSVGLKNPQCKLETLRLPFCGVTMEGCASLASALKSNPSCLKELDLSYNNPGEPGVKLLSTLLEDPLYNLGKLSVEHDAECWLKAGLKNYARELTLDQNTAHRELSLSERRVTRGEMQPYPDHPDRFERPAQVLCTEGLTGRCYWEVEVEGNKYSTYIGVAYKEISRRGRHYDLLLGHNDKSWSLCCADDQYMAWHNMANTVIPVPSVHCNKLGLYLDWAAGTLSFYSVSCSTLTHLHTFHTKFSEPVYPAFRVWANGTSVSLCKIE</sequence>
<keyword evidence="4" id="KW-0677">Repeat</keyword>
<dbReference type="Pfam" id="PF13516">
    <property type="entry name" value="LRR_6"/>
    <property type="match status" value="1"/>
</dbReference>
<keyword evidence="6" id="KW-0067">ATP-binding</keyword>
<dbReference type="Pfam" id="PF13765">
    <property type="entry name" value="PRY"/>
    <property type="match status" value="1"/>
</dbReference>
<proteinExistence type="predicted"/>
<dbReference type="PRINTS" id="PR01407">
    <property type="entry name" value="BUTYPHLNCDUF"/>
</dbReference>
<evidence type="ECO:0000256" key="4">
    <source>
        <dbReference type="ARBA" id="ARBA00022737"/>
    </source>
</evidence>
<reference evidence="10" key="1">
    <citation type="submission" date="2025-08" db="UniProtKB">
        <authorList>
            <consortium name="Ensembl"/>
        </authorList>
    </citation>
    <scope>IDENTIFICATION</scope>
</reference>
<dbReference type="InterPro" id="IPR007111">
    <property type="entry name" value="NACHT_NTPase"/>
</dbReference>
<dbReference type="InterPro" id="IPR013320">
    <property type="entry name" value="ConA-like_dom_sf"/>
</dbReference>
<dbReference type="GO" id="GO:0005524">
    <property type="term" value="F:ATP binding"/>
    <property type="evidence" value="ECO:0007669"/>
    <property type="project" value="UniProtKB-KW"/>
</dbReference>
<evidence type="ECO:0000259" key="9">
    <source>
        <dbReference type="PROSITE" id="PS50837"/>
    </source>
</evidence>
<dbReference type="InterPro" id="IPR006574">
    <property type="entry name" value="PRY"/>
</dbReference>
<protein>
    <submittedName>
        <fullName evidence="10">NLR family CARD domain-containing protein 3-like</fullName>
    </submittedName>
</protein>
<dbReference type="SUPFAM" id="SSF49899">
    <property type="entry name" value="Concanavalin A-like lectins/glucanases"/>
    <property type="match status" value="1"/>
</dbReference>
<dbReference type="InterPro" id="IPR003877">
    <property type="entry name" value="SPRY_dom"/>
</dbReference>
<dbReference type="SUPFAM" id="SSF52047">
    <property type="entry name" value="RNI-like"/>
    <property type="match status" value="1"/>
</dbReference>
<evidence type="ECO:0000313" key="11">
    <source>
        <dbReference type="Proteomes" id="UP000472277"/>
    </source>
</evidence>
<dbReference type="Pfam" id="PF17776">
    <property type="entry name" value="NLRC4_HD2"/>
    <property type="match status" value="1"/>
</dbReference>
<dbReference type="Gene3D" id="3.40.50.300">
    <property type="entry name" value="P-loop containing nucleotide triphosphate hydrolases"/>
    <property type="match status" value="1"/>
</dbReference>
<dbReference type="SMART" id="SM01288">
    <property type="entry name" value="FISNA"/>
    <property type="match status" value="1"/>
</dbReference>
<keyword evidence="3" id="KW-0433">Leucine-rich repeat</keyword>
<dbReference type="PANTHER" id="PTHR24106">
    <property type="entry name" value="NACHT, LRR AND CARD DOMAINS-CONTAINING"/>
    <property type="match status" value="1"/>
</dbReference>
<keyword evidence="11" id="KW-1185">Reference proteome</keyword>
<evidence type="ECO:0000313" key="10">
    <source>
        <dbReference type="Ensembl" id="ENSSTUP00000108506.1"/>
    </source>
</evidence>